<dbReference type="Gene3D" id="3.20.20.80">
    <property type="entry name" value="Glycosidases"/>
    <property type="match status" value="1"/>
</dbReference>
<dbReference type="Proteomes" id="UP001383192">
    <property type="component" value="Unassembled WGS sequence"/>
</dbReference>
<dbReference type="InterPro" id="IPR011583">
    <property type="entry name" value="Chitinase_II/V-like_cat"/>
</dbReference>
<protein>
    <recommendedName>
        <fullName evidence="2">GH18 domain-containing protein</fullName>
    </recommendedName>
</protein>
<proteinExistence type="predicted"/>
<dbReference type="InterPro" id="IPR029070">
    <property type="entry name" value="Chitinase_insertion_sf"/>
</dbReference>
<dbReference type="InterPro" id="IPR050314">
    <property type="entry name" value="Glycosyl_Hydrlase_18"/>
</dbReference>
<dbReference type="GO" id="GO:0006032">
    <property type="term" value="P:chitin catabolic process"/>
    <property type="evidence" value="ECO:0007669"/>
    <property type="project" value="TreeGrafter"/>
</dbReference>
<feature type="signal peptide" evidence="1">
    <location>
        <begin position="1"/>
        <end position="23"/>
    </location>
</feature>
<dbReference type="GO" id="GO:0005975">
    <property type="term" value="P:carbohydrate metabolic process"/>
    <property type="evidence" value="ECO:0007669"/>
    <property type="project" value="InterPro"/>
</dbReference>
<keyword evidence="1" id="KW-0732">Signal</keyword>
<dbReference type="PROSITE" id="PS51910">
    <property type="entry name" value="GH18_2"/>
    <property type="match status" value="1"/>
</dbReference>
<dbReference type="Pfam" id="PF00704">
    <property type="entry name" value="Glyco_hydro_18"/>
    <property type="match status" value="1"/>
</dbReference>
<evidence type="ECO:0000256" key="1">
    <source>
        <dbReference type="SAM" id="SignalP"/>
    </source>
</evidence>
<dbReference type="Gene3D" id="3.10.50.10">
    <property type="match status" value="1"/>
</dbReference>
<evidence type="ECO:0000259" key="2">
    <source>
        <dbReference type="PROSITE" id="PS51910"/>
    </source>
</evidence>
<feature type="chain" id="PRO_5044012953" description="GH18 domain-containing protein" evidence="1">
    <location>
        <begin position="24"/>
        <end position="405"/>
    </location>
</feature>
<dbReference type="GO" id="GO:0005576">
    <property type="term" value="C:extracellular region"/>
    <property type="evidence" value="ECO:0007669"/>
    <property type="project" value="TreeGrafter"/>
</dbReference>
<accession>A0AAW0DB90</accession>
<comment type="caution">
    <text evidence="3">The sequence shown here is derived from an EMBL/GenBank/DDBJ whole genome shotgun (WGS) entry which is preliminary data.</text>
</comment>
<dbReference type="PANTHER" id="PTHR11177">
    <property type="entry name" value="CHITINASE"/>
    <property type="match status" value="1"/>
</dbReference>
<dbReference type="GO" id="GO:0008061">
    <property type="term" value="F:chitin binding"/>
    <property type="evidence" value="ECO:0007669"/>
    <property type="project" value="InterPro"/>
</dbReference>
<gene>
    <name evidence="3" type="ORF">VNI00_005399</name>
</gene>
<organism evidence="3 4">
    <name type="scientific">Paramarasmius palmivorus</name>
    <dbReference type="NCBI Taxonomy" id="297713"/>
    <lineage>
        <taxon>Eukaryota</taxon>
        <taxon>Fungi</taxon>
        <taxon>Dikarya</taxon>
        <taxon>Basidiomycota</taxon>
        <taxon>Agaricomycotina</taxon>
        <taxon>Agaricomycetes</taxon>
        <taxon>Agaricomycetidae</taxon>
        <taxon>Agaricales</taxon>
        <taxon>Marasmiineae</taxon>
        <taxon>Marasmiaceae</taxon>
        <taxon>Paramarasmius</taxon>
    </lineage>
</organism>
<evidence type="ECO:0000313" key="4">
    <source>
        <dbReference type="Proteomes" id="UP001383192"/>
    </source>
</evidence>
<keyword evidence="4" id="KW-1185">Reference proteome</keyword>
<dbReference type="SUPFAM" id="SSF54556">
    <property type="entry name" value="Chitinase insertion domain"/>
    <property type="match status" value="1"/>
</dbReference>
<evidence type="ECO:0000313" key="3">
    <source>
        <dbReference type="EMBL" id="KAK7049968.1"/>
    </source>
</evidence>
<dbReference type="AlphaFoldDB" id="A0AAW0DB90"/>
<dbReference type="InterPro" id="IPR017853">
    <property type="entry name" value="GH"/>
</dbReference>
<feature type="domain" description="GH18" evidence="2">
    <location>
        <begin position="26"/>
        <end position="405"/>
    </location>
</feature>
<dbReference type="GO" id="GO:0004568">
    <property type="term" value="F:chitinase activity"/>
    <property type="evidence" value="ECO:0007669"/>
    <property type="project" value="TreeGrafter"/>
</dbReference>
<dbReference type="EMBL" id="JAYKXP010000015">
    <property type="protein sequence ID" value="KAK7049968.1"/>
    <property type="molecule type" value="Genomic_DNA"/>
</dbReference>
<reference evidence="3 4" key="1">
    <citation type="submission" date="2024-01" db="EMBL/GenBank/DDBJ databases">
        <title>A draft genome for a cacao thread blight-causing isolate of Paramarasmius palmivorus.</title>
        <authorList>
            <person name="Baruah I.K."/>
            <person name="Bukari Y."/>
            <person name="Amoako-Attah I."/>
            <person name="Meinhardt L.W."/>
            <person name="Bailey B.A."/>
            <person name="Cohen S.P."/>
        </authorList>
    </citation>
    <scope>NUCLEOTIDE SEQUENCE [LARGE SCALE GENOMIC DNA]</scope>
    <source>
        <strain evidence="3 4">GH-12</strain>
    </source>
</reference>
<dbReference type="SMART" id="SM00636">
    <property type="entry name" value="Glyco_18"/>
    <property type="match status" value="1"/>
</dbReference>
<sequence length="405" mass="43591">MLPLLSSVALLLSTLSFSTPASAGPTIAKAYYPGWRSDDFPLSKVSWHKYTHVTYAFAITTEDGGLSLNGSNPDGLRPFVNAAHQNGVKACASIGGWTGSRFFSTDVGSPQNTSLFVKTVADFVNDYQLDCIDLDWEYPNRQGIGCNTINNDDTSNFLEFLQALRRATGAEISAAVSITPFNGPDGKPVTDVSGFANIFSHIVIMAYDIWGPWSSAVGPNAPLNDTCAAPANQQGSVVSAVKAWSDAGMPLDKIVVGIGAYGHGFTVKKDDAFEKGSTTKLAKYPPFDNANRPNGDKWDDKAGADICGNNNPPGGIFTFWGMVDNGYLNEDGTPKVPYRFDDCSKTAYVYNPDTQIEISYDDANAMNHKGHYIKNTGLAGFSLWQAAGDYHDILLDSVRHGAGFK</sequence>
<dbReference type="PANTHER" id="PTHR11177:SF392">
    <property type="entry name" value="HAP41P"/>
    <property type="match status" value="1"/>
</dbReference>
<name>A0AAW0DB90_9AGAR</name>
<dbReference type="InterPro" id="IPR001223">
    <property type="entry name" value="Glyco_hydro18_cat"/>
</dbReference>
<dbReference type="SUPFAM" id="SSF51445">
    <property type="entry name" value="(Trans)glycosidases"/>
    <property type="match status" value="1"/>
</dbReference>